<evidence type="ECO:0000256" key="1">
    <source>
        <dbReference type="SAM" id="Phobius"/>
    </source>
</evidence>
<organism evidence="3 4">
    <name type="scientific">Papillibacter cinnamivorans DSM 12816</name>
    <dbReference type="NCBI Taxonomy" id="1122930"/>
    <lineage>
        <taxon>Bacteria</taxon>
        <taxon>Bacillati</taxon>
        <taxon>Bacillota</taxon>
        <taxon>Clostridia</taxon>
        <taxon>Eubacteriales</taxon>
        <taxon>Oscillospiraceae</taxon>
        <taxon>Papillibacter</taxon>
    </lineage>
</organism>
<dbReference type="STRING" id="1122930.SAMN02745168_1582"/>
<gene>
    <name evidence="3" type="ORF">SAMN02745168_1582</name>
</gene>
<dbReference type="OrthoDB" id="9801106at2"/>
<dbReference type="RefSeq" id="WP_084234217.1">
    <property type="nucleotide sequence ID" value="NZ_FWXW01000003.1"/>
</dbReference>
<evidence type="ECO:0000259" key="2">
    <source>
        <dbReference type="Pfam" id="PF01551"/>
    </source>
</evidence>
<dbReference type="Pfam" id="PF01551">
    <property type="entry name" value="Peptidase_M23"/>
    <property type="match status" value="1"/>
</dbReference>
<proteinExistence type="predicted"/>
<protein>
    <submittedName>
        <fullName evidence="3">Peptidase family M23</fullName>
    </submittedName>
</protein>
<name>A0A1W2A7S6_9FIRM</name>
<dbReference type="InterPro" id="IPR050570">
    <property type="entry name" value="Cell_wall_metabolism_enzyme"/>
</dbReference>
<dbReference type="GO" id="GO:0004222">
    <property type="term" value="F:metalloendopeptidase activity"/>
    <property type="evidence" value="ECO:0007669"/>
    <property type="project" value="TreeGrafter"/>
</dbReference>
<feature type="domain" description="M23ase beta-sheet core" evidence="2">
    <location>
        <begin position="126"/>
        <end position="224"/>
    </location>
</feature>
<dbReference type="EMBL" id="FWXW01000003">
    <property type="protein sequence ID" value="SMC56471.1"/>
    <property type="molecule type" value="Genomic_DNA"/>
</dbReference>
<dbReference type="PANTHER" id="PTHR21666">
    <property type="entry name" value="PEPTIDASE-RELATED"/>
    <property type="match status" value="1"/>
</dbReference>
<dbReference type="InterPro" id="IPR011055">
    <property type="entry name" value="Dup_hybrid_motif"/>
</dbReference>
<keyword evidence="1" id="KW-0812">Transmembrane</keyword>
<keyword evidence="1" id="KW-1133">Transmembrane helix</keyword>
<dbReference type="CDD" id="cd12797">
    <property type="entry name" value="M23_peptidase"/>
    <property type="match status" value="1"/>
</dbReference>
<dbReference type="AlphaFoldDB" id="A0A1W2A7S6"/>
<sequence length="231" mass="23669">MKKMNTEKLLDFFGGKGFYIVLFLCVAAIGISGYLLLFSNNGTGGQSLSATDDANAAGGAATVVVTAAPTAAPPTVAPAPTPVPTAKPSKISVTPAVVVWPLRGEIITAFSVTKLQYNETMDDWRTHGGIDIAAALGTEVTAASSGTVLQVISDPLMGTTVVIDHGSGVTTVYANLQATPTVEASDHVSAGDVIGAVGNTAIAECALASHLHFELRKDGVAADPMEYLPER</sequence>
<keyword evidence="4" id="KW-1185">Reference proteome</keyword>
<accession>A0A1W2A7S6</accession>
<feature type="transmembrane region" description="Helical" evidence="1">
    <location>
        <begin position="12"/>
        <end position="37"/>
    </location>
</feature>
<evidence type="ECO:0000313" key="4">
    <source>
        <dbReference type="Proteomes" id="UP000192790"/>
    </source>
</evidence>
<dbReference type="PANTHER" id="PTHR21666:SF270">
    <property type="entry name" value="MUREIN HYDROLASE ACTIVATOR ENVC"/>
    <property type="match status" value="1"/>
</dbReference>
<evidence type="ECO:0000313" key="3">
    <source>
        <dbReference type="EMBL" id="SMC56471.1"/>
    </source>
</evidence>
<reference evidence="3 4" key="1">
    <citation type="submission" date="2017-04" db="EMBL/GenBank/DDBJ databases">
        <authorList>
            <person name="Afonso C.L."/>
            <person name="Miller P.J."/>
            <person name="Scott M.A."/>
            <person name="Spackman E."/>
            <person name="Goraichik I."/>
            <person name="Dimitrov K.M."/>
            <person name="Suarez D.L."/>
            <person name="Swayne D.E."/>
        </authorList>
    </citation>
    <scope>NUCLEOTIDE SEQUENCE [LARGE SCALE GENOMIC DNA]</scope>
    <source>
        <strain evidence="3 4">DSM 12816</strain>
    </source>
</reference>
<dbReference type="SUPFAM" id="SSF51261">
    <property type="entry name" value="Duplicated hybrid motif"/>
    <property type="match status" value="1"/>
</dbReference>
<dbReference type="InterPro" id="IPR016047">
    <property type="entry name" value="M23ase_b-sheet_dom"/>
</dbReference>
<dbReference type="Proteomes" id="UP000192790">
    <property type="component" value="Unassembled WGS sequence"/>
</dbReference>
<keyword evidence="1" id="KW-0472">Membrane</keyword>
<dbReference type="Gene3D" id="2.70.70.10">
    <property type="entry name" value="Glucose Permease (Domain IIA)"/>
    <property type="match status" value="1"/>
</dbReference>